<reference evidence="5 6" key="1">
    <citation type="submission" date="2017-05" db="EMBL/GenBank/DDBJ databases">
        <authorList>
            <person name="Varghese N."/>
            <person name="Submissions S."/>
        </authorList>
    </citation>
    <scope>NUCLEOTIDE SEQUENCE [LARGE SCALE GENOMIC DNA]</scope>
    <source>
        <strain evidence="5 6">DSM 21194</strain>
    </source>
</reference>
<evidence type="ECO:0000313" key="5">
    <source>
        <dbReference type="EMBL" id="SMO89664.1"/>
    </source>
</evidence>
<dbReference type="InterPro" id="IPR005144">
    <property type="entry name" value="ATP-cone_dom"/>
</dbReference>
<name>A0A521F0C6_9BACT</name>
<gene>
    <name evidence="5" type="ORF">SAMN06265218_12115</name>
</gene>
<evidence type="ECO:0000256" key="1">
    <source>
        <dbReference type="ARBA" id="ARBA00022741"/>
    </source>
</evidence>
<accession>A0A521F0C6</accession>
<dbReference type="Proteomes" id="UP000317593">
    <property type="component" value="Unassembled WGS sequence"/>
</dbReference>
<dbReference type="RefSeq" id="WP_185958471.1">
    <property type="nucleotide sequence ID" value="NZ_FXTH01000021.1"/>
</dbReference>
<protein>
    <recommendedName>
        <fullName evidence="4">ATP-cone domain-containing protein</fullName>
    </recommendedName>
</protein>
<organism evidence="5 6">
    <name type="scientific">Fodinibius sediminis</name>
    <dbReference type="NCBI Taxonomy" id="1214077"/>
    <lineage>
        <taxon>Bacteria</taxon>
        <taxon>Pseudomonadati</taxon>
        <taxon>Balneolota</taxon>
        <taxon>Balneolia</taxon>
        <taxon>Balneolales</taxon>
        <taxon>Balneolaceae</taxon>
        <taxon>Fodinibius</taxon>
    </lineage>
</organism>
<evidence type="ECO:0000313" key="6">
    <source>
        <dbReference type="Proteomes" id="UP000317593"/>
    </source>
</evidence>
<keyword evidence="1 3" id="KW-0547">Nucleotide-binding</keyword>
<dbReference type="Gene3D" id="1.50.10.140">
    <property type="match status" value="1"/>
</dbReference>
<dbReference type="PIRSF" id="PIRSF028431">
    <property type="entry name" value="UCP028431"/>
    <property type="match status" value="1"/>
</dbReference>
<dbReference type="EMBL" id="FXTH01000021">
    <property type="protein sequence ID" value="SMO89664.1"/>
    <property type="molecule type" value="Genomic_DNA"/>
</dbReference>
<dbReference type="InterPro" id="IPR019282">
    <property type="entry name" value="Glycoamylase-like_cons_dom"/>
</dbReference>
<evidence type="ECO:0000259" key="4">
    <source>
        <dbReference type="PROSITE" id="PS51161"/>
    </source>
</evidence>
<sequence length="507" mass="57717">MLNVTKASGEREPFEEAKIRRMLVATGADSEVIEQVISSIEDKLYDGISTQRITQEAFRQLNRISGNYKFKIPSPEHANPPGMDDQIIDMLQRHAFNYFLHETNPNNGLVADNSQLGAAASIASVGFALAAYVVGVDRGWMRRSDAIQRTLIILRFFWTSKQSPTSNGAGYKGFYYHFLDMETGKRSGKCELSTIDTGILLAGMLVAAAFFDCDSEQEQEIRTLADAIYRRVDWKWACADGNTITHGWTPENGFLPYRWEGYDEAGLLYILALGSPSQPLPKESYAAWTSTYEWKDIYGYKFIYGGPLFIHQYSHIWIDFRGIQDAFMREKEIDYFENSRRATYIQQEYAIRNPLDFKGYGENFWGITASDGPGWIMRKVNGIERSFFGYVARGAPYGPDDGTVAPWAVLASLPFAPEIVLPTIQNFQHVHPRITGKYCLRCSFNLSFPNSQKTRDGWTSSYHYGINLGPVVLMCENYRSDLIWRLMRSSEYLRNGLTKAGFRNGWL</sequence>
<evidence type="ECO:0000256" key="2">
    <source>
        <dbReference type="ARBA" id="ARBA00022840"/>
    </source>
</evidence>
<evidence type="ECO:0000256" key="3">
    <source>
        <dbReference type="PROSITE-ProRule" id="PRU00492"/>
    </source>
</evidence>
<proteinExistence type="predicted"/>
<feature type="domain" description="ATP-cone" evidence="4">
    <location>
        <begin position="2"/>
        <end position="97"/>
    </location>
</feature>
<dbReference type="AlphaFoldDB" id="A0A521F0C6"/>
<keyword evidence="6" id="KW-1185">Reference proteome</keyword>
<dbReference type="PROSITE" id="PS51161">
    <property type="entry name" value="ATP_CONE"/>
    <property type="match status" value="1"/>
</dbReference>
<dbReference type="Pfam" id="PF10091">
    <property type="entry name" value="Glycoamylase"/>
    <property type="match status" value="1"/>
</dbReference>
<dbReference type="GO" id="GO:0005524">
    <property type="term" value="F:ATP binding"/>
    <property type="evidence" value="ECO:0007669"/>
    <property type="project" value="UniProtKB-UniRule"/>
</dbReference>
<keyword evidence="2 3" id="KW-0067">ATP-binding</keyword>
<dbReference type="Pfam" id="PF03477">
    <property type="entry name" value="ATP-cone"/>
    <property type="match status" value="1"/>
</dbReference>
<dbReference type="InterPro" id="IPR016883">
    <property type="entry name" value="UCP028431"/>
</dbReference>